<dbReference type="GO" id="GO:0005886">
    <property type="term" value="C:plasma membrane"/>
    <property type="evidence" value="ECO:0007669"/>
    <property type="project" value="UniProtKB-SubCell"/>
</dbReference>
<protein>
    <submittedName>
        <fullName evidence="8">Rap guanine nucleotide exchange factor 2</fullName>
    </submittedName>
</protein>
<name>A0A8C4W5K8_9SAUR</name>
<evidence type="ECO:0000256" key="5">
    <source>
        <dbReference type="ARBA" id="ARBA00022553"/>
    </source>
</evidence>
<accession>A0A8C4W5K8</accession>
<keyword evidence="3" id="KW-1003">Cell membrane</keyword>
<keyword evidence="9" id="KW-1185">Reference proteome</keyword>
<keyword evidence="4" id="KW-0963">Cytoplasm</keyword>
<reference evidence="8" key="3">
    <citation type="submission" date="2025-09" db="UniProtKB">
        <authorList>
            <consortium name="Ensembl"/>
        </authorList>
    </citation>
    <scope>IDENTIFICATION</scope>
</reference>
<evidence type="ECO:0000256" key="2">
    <source>
        <dbReference type="ARBA" id="ARBA00004496"/>
    </source>
</evidence>
<dbReference type="PANTHER" id="PTHR45161">
    <property type="entry name" value="CYTOSKELETON-ASSOCIATED PROTEIN 4"/>
    <property type="match status" value="1"/>
</dbReference>
<evidence type="ECO:0000256" key="1">
    <source>
        <dbReference type="ARBA" id="ARBA00004236"/>
    </source>
</evidence>
<evidence type="ECO:0000256" key="7">
    <source>
        <dbReference type="SAM" id="Phobius"/>
    </source>
</evidence>
<dbReference type="PANTHER" id="PTHR45161:SF2">
    <property type="entry name" value="RAP GUANINE NUCLEOTIDE EXCHANGE FACTOR 2"/>
    <property type="match status" value="1"/>
</dbReference>
<reference evidence="8" key="2">
    <citation type="submission" date="2025-08" db="UniProtKB">
        <authorList>
            <consortium name="Ensembl"/>
        </authorList>
    </citation>
    <scope>IDENTIFICATION</scope>
</reference>
<proteinExistence type="predicted"/>
<keyword evidence="6 7" id="KW-0472">Membrane</keyword>
<organism evidence="8 9">
    <name type="scientific">Gopherus evgoodei</name>
    <name type="common">Goodes thornscrub tortoise</name>
    <dbReference type="NCBI Taxonomy" id="1825980"/>
    <lineage>
        <taxon>Eukaryota</taxon>
        <taxon>Metazoa</taxon>
        <taxon>Chordata</taxon>
        <taxon>Craniata</taxon>
        <taxon>Vertebrata</taxon>
        <taxon>Euteleostomi</taxon>
        <taxon>Archelosauria</taxon>
        <taxon>Testudinata</taxon>
        <taxon>Testudines</taxon>
        <taxon>Cryptodira</taxon>
        <taxon>Durocryptodira</taxon>
        <taxon>Testudinoidea</taxon>
        <taxon>Testudinidae</taxon>
        <taxon>Gopherus</taxon>
    </lineage>
</organism>
<dbReference type="GO" id="GO:0005737">
    <property type="term" value="C:cytoplasm"/>
    <property type="evidence" value="ECO:0007669"/>
    <property type="project" value="UniProtKB-SubCell"/>
</dbReference>
<evidence type="ECO:0000256" key="6">
    <source>
        <dbReference type="ARBA" id="ARBA00023136"/>
    </source>
</evidence>
<dbReference type="AlphaFoldDB" id="A0A8C4W5K8"/>
<dbReference type="GeneTree" id="ENSGT00940000156418"/>
<dbReference type="Proteomes" id="UP000694390">
    <property type="component" value="Chromosome 5"/>
</dbReference>
<keyword evidence="7" id="KW-1133">Transmembrane helix</keyword>
<evidence type="ECO:0000313" key="9">
    <source>
        <dbReference type="Proteomes" id="UP000694390"/>
    </source>
</evidence>
<evidence type="ECO:0000313" key="8">
    <source>
        <dbReference type="Ensembl" id="ENSGEVP00005011083.1"/>
    </source>
</evidence>
<evidence type="ECO:0000256" key="3">
    <source>
        <dbReference type="ARBA" id="ARBA00022475"/>
    </source>
</evidence>
<dbReference type="OrthoDB" id="546434at2759"/>
<sequence length="194" mass="21891">IKAKSRWTIWMKMKNISSVKLPIDNPEGDLGKSIKKEKDKPLLILWILILWGSHLYLEVIIRVVLTITSNGDYLPADFTKLHLTDSLHPQVTHVTSSHSGCSITSDSGSSSLSDIYQVRQYFINTSSSNSFLKINILIPKCQPKSDYMNCNVGILAHLMLNIHFIAFCQYSFSETKEKSNYLQGSTFSFENGAI</sequence>
<gene>
    <name evidence="8" type="primary">RAPGEF2</name>
</gene>
<comment type="subcellular location">
    <subcellularLocation>
        <location evidence="1">Cell membrane</location>
    </subcellularLocation>
    <subcellularLocation>
        <location evidence="2">Cytoplasm</location>
    </subcellularLocation>
</comment>
<reference evidence="8" key="1">
    <citation type="submission" date="2019-06" db="EMBL/GenBank/DDBJ databases">
        <title>G10K-VGP Goodes thornscrub tortoise genome, primary haplotype.</title>
        <authorList>
            <person name="Murphy B."/>
            <person name="Edwards T."/>
            <person name="Rhie A."/>
            <person name="Koren S."/>
            <person name="Phillippy A."/>
            <person name="Fedrigo O."/>
            <person name="Haase B."/>
            <person name="Mountcastle J."/>
            <person name="Lewin H."/>
            <person name="Damas J."/>
            <person name="Howe K."/>
            <person name="Formenti G."/>
            <person name="Myers G."/>
            <person name="Durbin R."/>
            <person name="Jarvis E.D."/>
        </authorList>
    </citation>
    <scope>NUCLEOTIDE SEQUENCE [LARGE SCALE GENOMIC DNA]</scope>
</reference>
<evidence type="ECO:0000256" key="4">
    <source>
        <dbReference type="ARBA" id="ARBA00022490"/>
    </source>
</evidence>
<feature type="transmembrane region" description="Helical" evidence="7">
    <location>
        <begin position="42"/>
        <end position="65"/>
    </location>
</feature>
<keyword evidence="5" id="KW-0597">Phosphoprotein</keyword>
<keyword evidence="7" id="KW-0812">Transmembrane</keyword>
<dbReference type="Ensembl" id="ENSGEVT00005011606.1">
    <property type="protein sequence ID" value="ENSGEVP00005011083.1"/>
    <property type="gene ID" value="ENSGEVG00005007446.1"/>
</dbReference>